<evidence type="ECO:0000313" key="2">
    <source>
        <dbReference type="EMBL" id="ABP73919.1"/>
    </source>
</evidence>
<dbReference type="PROSITE" id="PS51257">
    <property type="entry name" value="PROKAR_LIPOPROTEIN"/>
    <property type="match status" value="1"/>
</dbReference>
<proteinExistence type="predicted"/>
<keyword evidence="1" id="KW-1133">Transmembrane helix</keyword>
<feature type="transmembrane region" description="Helical" evidence="1">
    <location>
        <begin position="75"/>
        <end position="95"/>
    </location>
</feature>
<evidence type="ECO:0000256" key="1">
    <source>
        <dbReference type="SAM" id="Phobius"/>
    </source>
</evidence>
<reference evidence="2" key="1">
    <citation type="submission" date="2007-04" db="EMBL/GenBank/DDBJ databases">
        <title>Complete sequence of Shewanella putrefaciens CN-32.</title>
        <authorList>
            <consortium name="US DOE Joint Genome Institute"/>
            <person name="Copeland A."/>
            <person name="Lucas S."/>
            <person name="Lapidus A."/>
            <person name="Barry K."/>
            <person name="Detter J.C."/>
            <person name="Glavina del Rio T."/>
            <person name="Hammon N."/>
            <person name="Israni S."/>
            <person name="Dalin E."/>
            <person name="Tice H."/>
            <person name="Pitluck S."/>
            <person name="Chain P."/>
            <person name="Malfatti S."/>
            <person name="Shin M."/>
            <person name="Vergez L."/>
            <person name="Schmutz J."/>
            <person name="Larimer F."/>
            <person name="Land M."/>
            <person name="Hauser L."/>
            <person name="Kyrpides N."/>
            <person name="Mikhailova N."/>
            <person name="Romine M.F."/>
            <person name="Fredrickson J."/>
            <person name="Tiedje J."/>
            <person name="Richardson P."/>
        </authorList>
    </citation>
    <scope>NUCLEOTIDE SEQUENCE [LARGE SCALE GENOMIC DNA]</scope>
    <source>
        <strain evidence="2">CN-32</strain>
    </source>
</reference>
<dbReference type="HOGENOM" id="CLU_2358152_0_0_6"/>
<sequence>MFLMDKVSLNAFWAHALPCVIISSCMLGFAWLAIQESDVTLSSQYLVAASVSFTFTLIGYWGYCKYFASKKPHSALYAVVYTVLFPLFYLPSAFFRRRR</sequence>
<keyword evidence="1" id="KW-0472">Membrane</keyword>
<protein>
    <submittedName>
        <fullName evidence="2">Uncharacterized protein</fullName>
    </submittedName>
</protein>
<name>A4Y1T6_SHEPC</name>
<feature type="transmembrane region" description="Helical" evidence="1">
    <location>
        <begin position="45"/>
        <end position="63"/>
    </location>
</feature>
<dbReference type="eggNOG" id="ENOG5032HF6">
    <property type="taxonomic scope" value="Bacteria"/>
</dbReference>
<dbReference type="AlphaFoldDB" id="A4Y1T6"/>
<feature type="transmembrane region" description="Helical" evidence="1">
    <location>
        <begin position="12"/>
        <end position="33"/>
    </location>
</feature>
<organism evidence="2">
    <name type="scientific">Shewanella putrefaciens (strain CN-32 / ATCC BAA-453)</name>
    <dbReference type="NCBI Taxonomy" id="319224"/>
    <lineage>
        <taxon>Bacteria</taxon>
        <taxon>Pseudomonadati</taxon>
        <taxon>Pseudomonadota</taxon>
        <taxon>Gammaproteobacteria</taxon>
        <taxon>Alteromonadales</taxon>
        <taxon>Shewanellaceae</taxon>
        <taxon>Shewanella</taxon>
    </lineage>
</organism>
<keyword evidence="1" id="KW-0812">Transmembrane</keyword>
<dbReference type="KEGG" id="spc:Sputcn32_0183"/>
<gene>
    <name evidence="2" type="ordered locus">Sputcn32_0183</name>
</gene>
<dbReference type="EMBL" id="CP000681">
    <property type="protein sequence ID" value="ABP73919.1"/>
    <property type="molecule type" value="Genomic_DNA"/>
</dbReference>
<accession>A4Y1T6</accession>